<dbReference type="GeneTree" id="ENSGT01060000253169"/>
<dbReference type="Ensembl" id="ENSCCRT00000190368.1">
    <property type="protein sequence ID" value="ENSCCRP00000100554.1"/>
    <property type="gene ID" value="ENSCCRG00000076971.1"/>
</dbReference>
<evidence type="ECO:0000313" key="2">
    <source>
        <dbReference type="Proteomes" id="UP001108240"/>
    </source>
</evidence>
<sequence length="55" mass="6232">MSAADSNSQPFDWESDSLTIRPRLPITLQQCHRLIASMPRRIEAVISAKGFPTKY</sequence>
<dbReference type="Proteomes" id="UP001108240">
    <property type="component" value="Unplaced"/>
</dbReference>
<protein>
    <submittedName>
        <fullName evidence="1">Uncharacterized protein</fullName>
    </submittedName>
</protein>
<reference evidence="1" key="1">
    <citation type="submission" date="2025-08" db="UniProtKB">
        <authorList>
            <consortium name="Ensembl"/>
        </authorList>
    </citation>
    <scope>IDENTIFICATION</scope>
</reference>
<evidence type="ECO:0000313" key="1">
    <source>
        <dbReference type="Ensembl" id="ENSCCRP00000100554.1"/>
    </source>
</evidence>
<organism evidence="1 2">
    <name type="scientific">Cyprinus carpio carpio</name>
    <dbReference type="NCBI Taxonomy" id="630221"/>
    <lineage>
        <taxon>Eukaryota</taxon>
        <taxon>Metazoa</taxon>
        <taxon>Chordata</taxon>
        <taxon>Craniata</taxon>
        <taxon>Vertebrata</taxon>
        <taxon>Euteleostomi</taxon>
        <taxon>Actinopterygii</taxon>
        <taxon>Neopterygii</taxon>
        <taxon>Teleostei</taxon>
        <taxon>Ostariophysi</taxon>
        <taxon>Cypriniformes</taxon>
        <taxon>Cyprinidae</taxon>
        <taxon>Cyprininae</taxon>
        <taxon>Cyprinus</taxon>
    </lineage>
</organism>
<name>A0A9J7WZY8_CYPCA</name>
<reference evidence="1" key="2">
    <citation type="submission" date="2025-09" db="UniProtKB">
        <authorList>
            <consortium name="Ensembl"/>
        </authorList>
    </citation>
    <scope>IDENTIFICATION</scope>
</reference>
<proteinExistence type="predicted"/>
<dbReference type="AlphaFoldDB" id="A0A9J7WZY8"/>
<keyword evidence="2" id="KW-1185">Reference proteome</keyword>
<accession>A0A9J7WZY8</accession>